<reference evidence="2 3" key="1">
    <citation type="submission" date="2019-03" db="EMBL/GenBank/DDBJ databases">
        <title>Draft genome sequence of Xylaria hypoxylon DSM 108379, a ubiquitous saprotrophic-parasitic fungi on hardwood.</title>
        <authorList>
            <person name="Buettner E."/>
            <person name="Leonhardt S."/>
            <person name="Gebauer A.M."/>
            <person name="Liers C."/>
            <person name="Hofrichter M."/>
            <person name="Kellner H."/>
        </authorList>
    </citation>
    <scope>NUCLEOTIDE SEQUENCE [LARGE SCALE GENOMIC DNA]</scope>
    <source>
        <strain evidence="2 3">DSM 108379</strain>
    </source>
</reference>
<dbReference type="EMBL" id="SKBN01000109">
    <property type="protein sequence ID" value="TGJ82961.1"/>
    <property type="molecule type" value="Genomic_DNA"/>
</dbReference>
<feature type="region of interest" description="Disordered" evidence="1">
    <location>
        <begin position="728"/>
        <end position="749"/>
    </location>
</feature>
<proteinExistence type="predicted"/>
<dbReference type="PANTHER" id="PTHR24148">
    <property type="entry name" value="ANKYRIN REPEAT DOMAIN-CONTAINING PROTEIN 39 HOMOLOG-RELATED"/>
    <property type="match status" value="1"/>
</dbReference>
<dbReference type="PANTHER" id="PTHR24148:SF73">
    <property type="entry name" value="HET DOMAIN PROTEIN (AFU_ORTHOLOGUE AFUA_8G01020)"/>
    <property type="match status" value="1"/>
</dbReference>
<dbReference type="AlphaFoldDB" id="A0A4Z0YU75"/>
<keyword evidence="3" id="KW-1185">Reference proteome</keyword>
<comment type="caution">
    <text evidence="2">The sequence shown here is derived from an EMBL/GenBank/DDBJ whole genome shotgun (WGS) entry which is preliminary data.</text>
</comment>
<dbReference type="STRING" id="37992.A0A4Z0YU75"/>
<evidence type="ECO:0000313" key="2">
    <source>
        <dbReference type="EMBL" id="TGJ82961.1"/>
    </source>
</evidence>
<protein>
    <submittedName>
        <fullName evidence="2">Uncharacterized protein</fullName>
    </submittedName>
</protein>
<evidence type="ECO:0000256" key="1">
    <source>
        <dbReference type="SAM" id="MobiDB-lite"/>
    </source>
</evidence>
<sequence length="859" mass="95380">MPPTLNELIRAYCSGITPSGGQIARRLLTWGRGRQCTDPRDRVYGIFGLLSEPMRTLINVDYTKPVSHAYIEMAMAEVEVSKQLGFLKECFLGSKMPGIPSWVPNLSPETASSYESRTMYQRWHSATLNSAAVARFVDPDVLEVEGVHCGIVSSLGPRVSETPADRLKSFIAWQTLTAQLPIDGTATAQLDACLYLLLGGFIKRSVIVDLAEVRSLYPRAVAGDITAFDTLLGFMNIHYPINETGTYFLTDTGYVGPGPEEVQSGPSAGTFTVVGPCIVGGLMSGESLRGPLPEQWTMIVAGHHESGDYKGHYITFRNSASDKTSLDDPRIPPLSTDWEATRNMNMPGQTGWYHNCYRNKQTGKVESFDPTLLPQTLRDQGINVEVFRRMVRTVEACSSGIDDMRAAYTESSARNCLLTFEEVLGYPESGRRDGFQCAFGKFYATPGCVERVQGSVLRASFLPKLTPAGNEYLRDSYGDHFVRSQLKHYGVQFDDSEITGNGTQLLEKVLQAGKCDQVPPHITELRDEMHTEWLAQLTPEEFLGHPEWIMERYFLTSGQPDRAKTTMVVGFPFDSYSSHRPDQLVEAAGNISRLHHATSYGSKTQMVFIGWDSAAVGWAAKSHSDNEAEAIKAADTEREVGRSELHDDYLKALARKNWINVYSPVGTYIVDCKEIEEQWPDEADDLSLDIRAADEPGIYKASFDFGMLEGVMIIGEDEMSVERYCSQLDGEGDDEEDSSKDERKSGSKRKYVADAPKFCGRGRLPKKAKSSASRSRKYHLKLRCAETMESMIHHQPEDGTITFTGENMASFTGEASFPSVGTAVTFTARKTSDSVHGQGNSWSDYSETAYEEVLVGRWY</sequence>
<organism evidence="2 3">
    <name type="scientific">Xylaria hypoxylon</name>
    <dbReference type="NCBI Taxonomy" id="37992"/>
    <lineage>
        <taxon>Eukaryota</taxon>
        <taxon>Fungi</taxon>
        <taxon>Dikarya</taxon>
        <taxon>Ascomycota</taxon>
        <taxon>Pezizomycotina</taxon>
        <taxon>Sordariomycetes</taxon>
        <taxon>Xylariomycetidae</taxon>
        <taxon>Xylariales</taxon>
        <taxon>Xylariaceae</taxon>
        <taxon>Xylaria</taxon>
    </lineage>
</organism>
<evidence type="ECO:0000313" key="3">
    <source>
        <dbReference type="Proteomes" id="UP000297716"/>
    </source>
</evidence>
<accession>A0A4Z0YU75</accession>
<dbReference type="InterPro" id="IPR052895">
    <property type="entry name" value="HetReg/Transcr_Mod"/>
</dbReference>
<name>A0A4Z0YU75_9PEZI</name>
<feature type="compositionally biased region" description="Acidic residues" evidence="1">
    <location>
        <begin position="730"/>
        <end position="739"/>
    </location>
</feature>
<dbReference type="OrthoDB" id="4850726at2759"/>
<dbReference type="Proteomes" id="UP000297716">
    <property type="component" value="Unassembled WGS sequence"/>
</dbReference>
<gene>
    <name evidence="2" type="ORF">E0Z10_g5812</name>
</gene>